<accession>A0ABU5LVF5</accession>
<dbReference type="InterPro" id="IPR034139">
    <property type="entry name" value="TOPRIM_OLD"/>
</dbReference>
<dbReference type="CDD" id="cd01026">
    <property type="entry name" value="TOPRIM_OLD"/>
    <property type="match status" value="1"/>
</dbReference>
<dbReference type="SUPFAM" id="SSF52540">
    <property type="entry name" value="P-loop containing nucleoside triphosphate hydrolases"/>
    <property type="match status" value="1"/>
</dbReference>
<sequence>MLLRRIAIENVRSFLERQEVLFDGPITIIIGPNGGGKTNLLDTVVIMLRRYLLATRYLSRVDNGDGIERYNLEYNHNLNQLAFPKHTSGLDKPQHVEIEVEASTTDLENMTRIKTDAAEIVTKIGKTLIQDPWGASSQWDISAINAGERFTYIWRNGSLQSATDQRSKHFLEYLQLFEFDNMMRSDLKLASLQMPMVYLPVNRAGGQFQSSIQLAGHNDLDFKKGTDATSSRSGTNIIQLAVGRLAGKFRLLQEEDNQSAKTAFYSDPNMKALTADLTSLGYNWKLKTINALANHYDIELEKQGSKFLVSEASSGEKELLTYLFAVYALNVRNAVIVVDEPELHLHPRWQRSLYRLFERLSTSTGNQFILATHSPTFVSPKSIQYVSRVYTDAQRSRVIRLNSAGLPNAKHLFNVVNSQNNESIFFADRVLLVEGISDRIFFDKVISHLRPNADKGAETLEIVSVGGKGLFAAYTQLLETCKVSSAVIADLDYIEQIGDKSIKGLFVVNTTEIKKDVIDNPKSIDGKTLVNAIETSLATGSWEGASDLWAYIKSKRVKLNSALKNEQKASLATFLARKRAEKVFVLSLGALEDYLPEAFKSKDVENVIKFVENDNFWDQLPEVARNELTLIVDTLLPLSPASEPMELEPIGAIAVGNPFNK</sequence>
<dbReference type="Pfam" id="PF13304">
    <property type="entry name" value="AAA_21"/>
    <property type="match status" value="1"/>
</dbReference>
<feature type="domain" description="Rad50/SbcC-type AAA" evidence="2">
    <location>
        <begin position="5"/>
        <end position="128"/>
    </location>
</feature>
<dbReference type="EMBL" id="JAOBTW010000028">
    <property type="protein sequence ID" value="MDZ7283914.1"/>
    <property type="molecule type" value="Genomic_DNA"/>
</dbReference>
<protein>
    <submittedName>
        <fullName evidence="4">AAA family ATPase</fullName>
    </submittedName>
</protein>
<keyword evidence="5" id="KW-1185">Reference proteome</keyword>
<dbReference type="PANTHER" id="PTHR43581">
    <property type="entry name" value="ATP/GTP PHOSPHATASE"/>
    <property type="match status" value="1"/>
</dbReference>
<gene>
    <name evidence="4" type="ORF">N4G62_17945</name>
</gene>
<dbReference type="InterPro" id="IPR038729">
    <property type="entry name" value="Rad50/SbcC_AAA"/>
</dbReference>
<comment type="caution">
    <text evidence="4">The sequence shown here is derived from an EMBL/GenBank/DDBJ whole genome shotgun (WGS) entry which is preliminary data.</text>
</comment>
<dbReference type="Gene3D" id="3.40.50.300">
    <property type="entry name" value="P-loop containing nucleotide triphosphate hydrolases"/>
    <property type="match status" value="1"/>
</dbReference>
<dbReference type="PANTHER" id="PTHR43581:SF2">
    <property type="entry name" value="EXCINUCLEASE ATPASE SUBUNIT"/>
    <property type="match status" value="1"/>
</dbReference>
<dbReference type="RefSeq" id="WP_322540320.1">
    <property type="nucleotide sequence ID" value="NZ_JAOBTW010000028.1"/>
</dbReference>
<reference evidence="5" key="1">
    <citation type="submission" date="2023-07" db="EMBL/GenBank/DDBJ databases">
        <title>Whole genome sequence analysis of rice epiphytic Sphingomonas sanguinis OsEp_Plm_15B2.</title>
        <authorList>
            <person name="Sahu K.P."/>
            <person name="Asharani P."/>
            <person name="Reddy B."/>
            <person name="Kumar A."/>
        </authorList>
    </citation>
    <scope>NUCLEOTIDE SEQUENCE [LARGE SCALE GENOMIC DNA]</scope>
    <source>
        <strain evidence="5">OsEp_Plm_15B2</strain>
    </source>
</reference>
<dbReference type="Pfam" id="PF20469">
    <property type="entry name" value="OLD-like_TOPRIM"/>
    <property type="match status" value="1"/>
</dbReference>
<dbReference type="InterPro" id="IPR051396">
    <property type="entry name" value="Bact_Antivir_Def_Nuclease"/>
</dbReference>
<evidence type="ECO:0000259" key="2">
    <source>
        <dbReference type="Pfam" id="PF13476"/>
    </source>
</evidence>
<evidence type="ECO:0000259" key="1">
    <source>
        <dbReference type="Pfam" id="PF13304"/>
    </source>
</evidence>
<evidence type="ECO:0000259" key="3">
    <source>
        <dbReference type="Pfam" id="PF20469"/>
    </source>
</evidence>
<evidence type="ECO:0000313" key="5">
    <source>
        <dbReference type="Proteomes" id="UP001292182"/>
    </source>
</evidence>
<feature type="domain" description="OLD protein-like TOPRIM" evidence="3">
    <location>
        <begin position="425"/>
        <end position="492"/>
    </location>
</feature>
<dbReference type="Proteomes" id="UP001292182">
    <property type="component" value="Unassembled WGS sequence"/>
</dbReference>
<organism evidence="4 5">
    <name type="scientific">Sphingomonas sanguinis</name>
    <dbReference type="NCBI Taxonomy" id="33051"/>
    <lineage>
        <taxon>Bacteria</taxon>
        <taxon>Pseudomonadati</taxon>
        <taxon>Pseudomonadota</taxon>
        <taxon>Alphaproteobacteria</taxon>
        <taxon>Sphingomonadales</taxon>
        <taxon>Sphingomonadaceae</taxon>
        <taxon>Sphingomonas</taxon>
    </lineage>
</organism>
<dbReference type="InterPro" id="IPR027417">
    <property type="entry name" value="P-loop_NTPase"/>
</dbReference>
<feature type="domain" description="ATPase AAA-type core" evidence="1">
    <location>
        <begin position="279"/>
        <end position="379"/>
    </location>
</feature>
<proteinExistence type="predicted"/>
<dbReference type="Pfam" id="PF13476">
    <property type="entry name" value="AAA_23"/>
    <property type="match status" value="1"/>
</dbReference>
<name>A0ABU5LVF5_9SPHN</name>
<dbReference type="InterPro" id="IPR003959">
    <property type="entry name" value="ATPase_AAA_core"/>
</dbReference>
<evidence type="ECO:0000313" key="4">
    <source>
        <dbReference type="EMBL" id="MDZ7283914.1"/>
    </source>
</evidence>